<feature type="transmembrane region" description="Helical" evidence="17">
    <location>
        <begin position="540"/>
        <end position="564"/>
    </location>
</feature>
<dbReference type="PRINTS" id="PR01143">
    <property type="entry name" value="FSHRECEPTOR"/>
</dbReference>
<feature type="transmembrane region" description="Helical" evidence="17">
    <location>
        <begin position="620"/>
        <end position="640"/>
    </location>
</feature>
<evidence type="ECO:0000256" key="7">
    <source>
        <dbReference type="ARBA" id="ARBA00022729"/>
    </source>
</evidence>
<evidence type="ECO:0000256" key="5">
    <source>
        <dbReference type="ARBA" id="ARBA00022614"/>
    </source>
</evidence>
<feature type="chain" id="PRO_5029930912" description="Follicle-stimulating hormone receptor" evidence="17">
    <location>
        <begin position="29"/>
        <end position="704"/>
    </location>
</feature>
<feature type="domain" description="G-protein coupled receptors family 1 profile" evidence="18">
    <location>
        <begin position="390"/>
        <end position="637"/>
    </location>
</feature>
<dbReference type="PANTHER" id="PTHR24372:SF5">
    <property type="entry name" value="FOLLICLE-STIMULATING HORMONE RECEPTOR"/>
    <property type="match status" value="1"/>
</dbReference>
<evidence type="ECO:0000313" key="19">
    <source>
        <dbReference type="EMBL" id="NXA12856.1"/>
    </source>
</evidence>
<keyword evidence="20" id="KW-1185">Reference proteome</keyword>
<dbReference type="OrthoDB" id="5981530at2759"/>
<sequence length="704" mass="79642">MKETSTDVNAEMCPVLACLLFFLVGCLGCQHHACRCMGRVFICQESKVVHVPRDIPVNTTELRFVLTKMRAIPKGAFAGLVDLEKIEISQNDALEVIEANVFSRLPKLHEIRIEKANNLVYIDADAFQHLPSLRYLLISNTGLRFLPAVHKVQSFQKVLLDIQDNINIHTIERNSFMGLSSESVILWLNKNGIQEIENHAFNGTYLDELNLSDNHNLEKLPNEVFQGANGPVVLDISRTKISFLPSHGLELIKKLRARSTYNLKKLPDLRKFRSLIEANFTYPSHCCAFTNWKRQNTEFHPICSVSQAKQDLEEPPGKELQRRSAAEDYISSYGIGFDPAENEFDYGLCNEVVNVACSPKPDAFNPCEDIMGYNILRVLIWFINILAITGNIVVLIILISSQYKLTVPRFLMCNLAFADLCIGIYLLFIASVDIQTKSQYYNYAIDWQTGAGCNAAGFFTVFASELSVYTLTVITLERWHTITYAMQLDRKVRLHHAVIIMVFGWMFSFTVALLPIFGVSSYMKVSICLPMDIETPFSQAYVVFLLVLNVLAFVIICVCYICIYSTVRNPNVISSNSDTKIAKRMAILIFTDFLCMAPISFFAISASLKVPLITVSKSKILLVLFYPINSCANPFLYAIFTKTFRRDFFILLSKFGFCEMQAQIYRTETSSSAHNFHTRNGHCPPVSKNSDGTIYSLVPLNHLN</sequence>
<evidence type="ECO:0000313" key="20">
    <source>
        <dbReference type="Proteomes" id="UP000589485"/>
    </source>
</evidence>
<dbReference type="GO" id="GO:0007189">
    <property type="term" value="P:adenylate cyclase-activating G protein-coupled receptor signaling pathway"/>
    <property type="evidence" value="ECO:0007669"/>
    <property type="project" value="TreeGrafter"/>
</dbReference>
<dbReference type="InterPro" id="IPR032675">
    <property type="entry name" value="LRR_dom_sf"/>
</dbReference>
<feature type="signal peptide" evidence="17">
    <location>
        <begin position="1"/>
        <end position="28"/>
    </location>
</feature>
<dbReference type="PROSITE" id="PS00237">
    <property type="entry name" value="G_PROTEIN_RECEP_F1_1"/>
    <property type="match status" value="1"/>
</dbReference>
<feature type="non-terminal residue" evidence="19">
    <location>
        <position position="704"/>
    </location>
</feature>
<dbReference type="GO" id="GO:0009755">
    <property type="term" value="P:hormone-mediated signaling pathway"/>
    <property type="evidence" value="ECO:0007669"/>
    <property type="project" value="TreeGrafter"/>
</dbReference>
<feature type="transmembrane region" description="Helical" evidence="17">
    <location>
        <begin position="497"/>
        <end position="520"/>
    </location>
</feature>
<comment type="caution">
    <text evidence="19">The sequence shown here is derived from an EMBL/GenBank/DDBJ whole genome shotgun (WGS) entry which is preliminary data.</text>
</comment>
<protein>
    <recommendedName>
        <fullName evidence="2 17">Follicle-stimulating hormone receptor</fullName>
    </recommendedName>
    <alternativeName>
        <fullName evidence="16 17">Follitropin receptor</fullName>
    </alternativeName>
</protein>
<gene>
    <name evidence="19" type="primary">Fshr</name>
    <name evidence="17" type="synonym">FSHR</name>
    <name evidence="19" type="ORF">SAPAEN_R04070</name>
</gene>
<dbReference type="Gene3D" id="3.80.10.10">
    <property type="entry name" value="Ribonuclease Inhibitor"/>
    <property type="match status" value="1"/>
</dbReference>
<feature type="non-terminal residue" evidence="19">
    <location>
        <position position="1"/>
    </location>
</feature>
<keyword evidence="3 17" id="KW-1003">Cell membrane</keyword>
<keyword evidence="8" id="KW-0677">Repeat</keyword>
<dbReference type="InterPro" id="IPR026906">
    <property type="entry name" value="LRR_5"/>
</dbReference>
<reference evidence="19 20" key="1">
    <citation type="submission" date="2019-09" db="EMBL/GenBank/DDBJ databases">
        <title>Bird 10,000 Genomes (B10K) Project - Family phase.</title>
        <authorList>
            <person name="Zhang G."/>
        </authorList>
    </citation>
    <scope>NUCLEOTIDE SEQUENCE [LARGE SCALE GENOMIC DNA]</scope>
    <source>
        <strain evidence="19">B10K-DU-030-41</strain>
        <tissue evidence="19">Muscle</tissue>
    </source>
</reference>
<dbReference type="PRINTS" id="PR00237">
    <property type="entry name" value="GPCRRHODOPSN"/>
</dbReference>
<proteinExistence type="inferred from homology"/>
<dbReference type="AlphaFoldDB" id="A0A7K7T8T6"/>
<comment type="subcellular location">
    <subcellularLocation>
        <location evidence="1 17">Cell membrane</location>
        <topology evidence="1 17">Multi-pass membrane protein</topology>
    </subcellularLocation>
</comment>
<keyword evidence="6 17" id="KW-0812">Transmembrane</keyword>
<accession>A0A7K7T8T6</accession>
<keyword evidence="11 17" id="KW-0472">Membrane</keyword>
<dbReference type="EMBL" id="VZSY01000847">
    <property type="protein sequence ID" value="NXA12856.1"/>
    <property type="molecule type" value="Genomic_DNA"/>
</dbReference>
<keyword evidence="5" id="KW-0433">Leucine-rich repeat</keyword>
<evidence type="ECO:0000256" key="11">
    <source>
        <dbReference type="ARBA" id="ARBA00023136"/>
    </source>
</evidence>
<evidence type="ECO:0000256" key="8">
    <source>
        <dbReference type="ARBA" id="ARBA00022737"/>
    </source>
</evidence>
<evidence type="ECO:0000259" key="18">
    <source>
        <dbReference type="PROSITE" id="PS50262"/>
    </source>
</evidence>
<evidence type="ECO:0000256" key="17">
    <source>
        <dbReference type="RuleBase" id="RU361222"/>
    </source>
</evidence>
<evidence type="ECO:0000256" key="14">
    <source>
        <dbReference type="ARBA" id="ARBA00023180"/>
    </source>
</evidence>
<feature type="transmembrane region" description="Helical" evidence="17">
    <location>
        <begin position="411"/>
        <end position="435"/>
    </location>
</feature>
<evidence type="ECO:0000256" key="3">
    <source>
        <dbReference type="ARBA" id="ARBA00022475"/>
    </source>
</evidence>
<evidence type="ECO:0000256" key="4">
    <source>
        <dbReference type="ARBA" id="ARBA00022553"/>
    </source>
</evidence>
<dbReference type="SUPFAM" id="SSF81321">
    <property type="entry name" value="Family A G protein-coupled receptor-like"/>
    <property type="match status" value="1"/>
</dbReference>
<dbReference type="CDD" id="cd15360">
    <property type="entry name" value="7tmA_FSH-R"/>
    <property type="match status" value="1"/>
</dbReference>
<keyword evidence="7 17" id="KW-0732">Signal</keyword>
<dbReference type="GO" id="GO:0008584">
    <property type="term" value="P:male gonad development"/>
    <property type="evidence" value="ECO:0007669"/>
    <property type="project" value="TreeGrafter"/>
</dbReference>
<keyword evidence="9 17" id="KW-1133">Transmembrane helix</keyword>
<dbReference type="FunFam" id="1.20.1070.10:FF:000019">
    <property type="entry name" value="Lutropin-choriogonadotropic hormone receptor"/>
    <property type="match status" value="1"/>
</dbReference>
<dbReference type="Pfam" id="PF12369">
    <property type="entry name" value="GnHR_trans"/>
    <property type="match status" value="1"/>
</dbReference>
<keyword evidence="12" id="KW-1015">Disulfide bond</keyword>
<evidence type="ECO:0000256" key="1">
    <source>
        <dbReference type="ARBA" id="ARBA00004651"/>
    </source>
</evidence>
<dbReference type="SUPFAM" id="SSF52058">
    <property type="entry name" value="L domain-like"/>
    <property type="match status" value="1"/>
</dbReference>
<evidence type="ECO:0000256" key="2">
    <source>
        <dbReference type="ARBA" id="ARBA00021226"/>
    </source>
</evidence>
<feature type="transmembrane region" description="Helical" evidence="17">
    <location>
        <begin position="455"/>
        <end position="476"/>
    </location>
</feature>
<dbReference type="Pfam" id="PF13306">
    <property type="entry name" value="LRR_5"/>
    <property type="match status" value="2"/>
</dbReference>
<dbReference type="GO" id="GO:0004963">
    <property type="term" value="F:follicle-stimulating hormone receptor activity"/>
    <property type="evidence" value="ECO:0007669"/>
    <property type="project" value="InterPro"/>
</dbReference>
<evidence type="ECO:0000256" key="15">
    <source>
        <dbReference type="ARBA" id="ARBA00023224"/>
    </source>
</evidence>
<dbReference type="PRINTS" id="PR00373">
    <property type="entry name" value="GLYCHORMONER"/>
</dbReference>
<dbReference type="PROSITE" id="PS50262">
    <property type="entry name" value="G_PROTEIN_RECEP_F1_2"/>
    <property type="match status" value="1"/>
</dbReference>
<keyword evidence="10 17" id="KW-0297">G-protein coupled receptor</keyword>
<evidence type="ECO:0000256" key="9">
    <source>
        <dbReference type="ARBA" id="ARBA00022989"/>
    </source>
</evidence>
<comment type="function">
    <text evidence="17">G protein-coupled receptor for follitropin, the follicle-stimulating hormone. Through cAMP production activates the downstream PI3K-AKT and ERK1/ERK2 signaling pathways.</text>
</comment>
<dbReference type="InterPro" id="IPR002131">
    <property type="entry name" value="Gphrmn_rcpt_fam"/>
</dbReference>
<dbReference type="GO" id="GO:0008528">
    <property type="term" value="F:G protein-coupled peptide receptor activity"/>
    <property type="evidence" value="ECO:0007669"/>
    <property type="project" value="TreeGrafter"/>
</dbReference>
<evidence type="ECO:0000256" key="12">
    <source>
        <dbReference type="ARBA" id="ARBA00023157"/>
    </source>
</evidence>
<dbReference type="Gene3D" id="1.20.1070.10">
    <property type="entry name" value="Rhodopsin 7-helix transmembrane proteins"/>
    <property type="match status" value="1"/>
</dbReference>
<comment type="similarity">
    <text evidence="17">Belongs to the G-protein coupled receptor 1 family. FSH/LSH/TSH subfamily.</text>
</comment>
<dbReference type="InterPro" id="IPR017452">
    <property type="entry name" value="GPCR_Rhodpsn_7TM"/>
</dbReference>
<keyword evidence="13 17" id="KW-0675">Receptor</keyword>
<organism evidence="19 20">
    <name type="scientific">Sapayoa aenigma</name>
    <name type="common">broad-billed sapayoa</name>
    <dbReference type="NCBI Taxonomy" id="239371"/>
    <lineage>
        <taxon>Eukaryota</taxon>
        <taxon>Metazoa</taxon>
        <taxon>Chordata</taxon>
        <taxon>Craniata</taxon>
        <taxon>Vertebrata</taxon>
        <taxon>Euteleostomi</taxon>
        <taxon>Archelosauria</taxon>
        <taxon>Archosauria</taxon>
        <taxon>Dinosauria</taxon>
        <taxon>Saurischia</taxon>
        <taxon>Theropoda</taxon>
        <taxon>Coelurosauria</taxon>
        <taxon>Aves</taxon>
        <taxon>Neognathae</taxon>
        <taxon>Neoaves</taxon>
        <taxon>Telluraves</taxon>
        <taxon>Australaves</taxon>
        <taxon>Passeriformes</taxon>
        <taxon>Tyrannidae</taxon>
        <taxon>Sapayoa</taxon>
    </lineage>
</organism>
<dbReference type="Proteomes" id="UP000589485">
    <property type="component" value="Unassembled WGS sequence"/>
</dbReference>
<evidence type="ECO:0000256" key="6">
    <source>
        <dbReference type="ARBA" id="ARBA00022692"/>
    </source>
</evidence>
<feature type="transmembrane region" description="Helical" evidence="17">
    <location>
        <begin position="378"/>
        <end position="399"/>
    </location>
</feature>
<dbReference type="PROSITE" id="PS51257">
    <property type="entry name" value="PROKAR_LIPOPROTEIN"/>
    <property type="match status" value="1"/>
</dbReference>
<feature type="transmembrane region" description="Helical" evidence="17">
    <location>
        <begin position="585"/>
        <end position="608"/>
    </location>
</feature>
<dbReference type="InterPro" id="IPR000276">
    <property type="entry name" value="GPCR_Rhodpsn"/>
</dbReference>
<dbReference type="GO" id="GO:0005886">
    <property type="term" value="C:plasma membrane"/>
    <property type="evidence" value="ECO:0007669"/>
    <property type="project" value="UniProtKB-SubCell"/>
</dbReference>
<evidence type="ECO:0000256" key="16">
    <source>
        <dbReference type="ARBA" id="ARBA00030636"/>
    </source>
</evidence>
<keyword evidence="15 17" id="KW-0807">Transducer</keyword>
<dbReference type="PANTHER" id="PTHR24372">
    <property type="entry name" value="GLYCOPROTEIN HORMONE RECEPTOR"/>
    <property type="match status" value="1"/>
</dbReference>
<evidence type="ECO:0000256" key="10">
    <source>
        <dbReference type="ARBA" id="ARBA00023040"/>
    </source>
</evidence>
<keyword evidence="14" id="KW-0325">Glycoprotein</keyword>
<name>A0A7K7T8T6_9TYRA</name>
<dbReference type="Pfam" id="PF00001">
    <property type="entry name" value="7tm_1"/>
    <property type="match status" value="1"/>
</dbReference>
<dbReference type="InterPro" id="IPR024635">
    <property type="entry name" value="GnHR_TM"/>
</dbReference>
<dbReference type="InterPro" id="IPR002272">
    <property type="entry name" value="FSH_rcpt"/>
</dbReference>
<keyword evidence="4" id="KW-0597">Phosphoprotein</keyword>
<evidence type="ECO:0000256" key="13">
    <source>
        <dbReference type="ARBA" id="ARBA00023170"/>
    </source>
</evidence>